<dbReference type="Proteomes" id="UP000463051">
    <property type="component" value="Unassembled WGS sequence"/>
</dbReference>
<dbReference type="RefSeq" id="WP_154121472.1">
    <property type="nucleotide sequence ID" value="NZ_WJXB01000011.1"/>
</dbReference>
<dbReference type="Pfam" id="PF12833">
    <property type="entry name" value="HTH_18"/>
    <property type="match status" value="1"/>
</dbReference>
<gene>
    <name evidence="5" type="ORF">GJB61_23675</name>
</gene>
<evidence type="ECO:0000259" key="4">
    <source>
        <dbReference type="PROSITE" id="PS01124"/>
    </source>
</evidence>
<evidence type="ECO:0000313" key="5">
    <source>
        <dbReference type="EMBL" id="MRN55977.1"/>
    </source>
</evidence>
<dbReference type="SUPFAM" id="SSF51215">
    <property type="entry name" value="Regulatory protein AraC"/>
    <property type="match status" value="1"/>
</dbReference>
<evidence type="ECO:0000256" key="1">
    <source>
        <dbReference type="ARBA" id="ARBA00023015"/>
    </source>
</evidence>
<evidence type="ECO:0000313" key="6">
    <source>
        <dbReference type="Proteomes" id="UP000463051"/>
    </source>
</evidence>
<dbReference type="InterPro" id="IPR009057">
    <property type="entry name" value="Homeodomain-like_sf"/>
</dbReference>
<dbReference type="SUPFAM" id="SSF46689">
    <property type="entry name" value="Homeodomain-like"/>
    <property type="match status" value="1"/>
</dbReference>
<dbReference type="PANTHER" id="PTHR43280">
    <property type="entry name" value="ARAC-FAMILY TRANSCRIPTIONAL REGULATOR"/>
    <property type="match status" value="1"/>
</dbReference>
<dbReference type="InterPro" id="IPR014710">
    <property type="entry name" value="RmlC-like_jellyroll"/>
</dbReference>
<dbReference type="GO" id="GO:0003700">
    <property type="term" value="F:DNA-binding transcription factor activity"/>
    <property type="evidence" value="ECO:0007669"/>
    <property type="project" value="InterPro"/>
</dbReference>
<dbReference type="EMBL" id="WJXB01000011">
    <property type="protein sequence ID" value="MRN55977.1"/>
    <property type="molecule type" value="Genomic_DNA"/>
</dbReference>
<dbReference type="AlphaFoldDB" id="A0A7X2H9F0"/>
<dbReference type="GO" id="GO:0043565">
    <property type="term" value="F:sequence-specific DNA binding"/>
    <property type="evidence" value="ECO:0007669"/>
    <property type="project" value="InterPro"/>
</dbReference>
<dbReference type="InterPro" id="IPR003313">
    <property type="entry name" value="AraC-bd"/>
</dbReference>
<name>A0A7X2H9F0_9BACL</name>
<keyword evidence="1" id="KW-0805">Transcription regulation</keyword>
<proteinExistence type="predicted"/>
<protein>
    <submittedName>
        <fullName evidence="5">Helix-turn-helix domain-containing protein</fullName>
    </submittedName>
</protein>
<dbReference type="Gene3D" id="2.60.120.10">
    <property type="entry name" value="Jelly Rolls"/>
    <property type="match status" value="1"/>
</dbReference>
<dbReference type="Pfam" id="PF02311">
    <property type="entry name" value="AraC_binding"/>
    <property type="match status" value="1"/>
</dbReference>
<dbReference type="Gene3D" id="1.10.10.60">
    <property type="entry name" value="Homeodomain-like"/>
    <property type="match status" value="2"/>
</dbReference>
<organism evidence="5 6">
    <name type="scientific">Paenibacillus monticola</name>
    <dbReference type="NCBI Taxonomy" id="2666075"/>
    <lineage>
        <taxon>Bacteria</taxon>
        <taxon>Bacillati</taxon>
        <taxon>Bacillota</taxon>
        <taxon>Bacilli</taxon>
        <taxon>Bacillales</taxon>
        <taxon>Paenibacillaceae</taxon>
        <taxon>Paenibacillus</taxon>
    </lineage>
</organism>
<dbReference type="InterPro" id="IPR037923">
    <property type="entry name" value="HTH-like"/>
</dbReference>
<dbReference type="SMART" id="SM00342">
    <property type="entry name" value="HTH_ARAC"/>
    <property type="match status" value="1"/>
</dbReference>
<accession>A0A7X2H9F0</accession>
<comment type="caution">
    <text evidence="5">The sequence shown here is derived from an EMBL/GenBank/DDBJ whole genome shotgun (WGS) entry which is preliminary data.</text>
</comment>
<keyword evidence="2" id="KW-0238">DNA-binding</keyword>
<dbReference type="PRINTS" id="PR00032">
    <property type="entry name" value="HTHARAC"/>
</dbReference>
<keyword evidence="6" id="KW-1185">Reference proteome</keyword>
<dbReference type="InterPro" id="IPR020449">
    <property type="entry name" value="Tscrpt_reg_AraC-type_HTH"/>
</dbReference>
<evidence type="ECO:0000256" key="3">
    <source>
        <dbReference type="ARBA" id="ARBA00023163"/>
    </source>
</evidence>
<evidence type="ECO:0000256" key="2">
    <source>
        <dbReference type="ARBA" id="ARBA00023125"/>
    </source>
</evidence>
<keyword evidence="3" id="KW-0804">Transcription</keyword>
<reference evidence="5 6" key="1">
    <citation type="submission" date="2019-11" db="EMBL/GenBank/DDBJ databases">
        <title>Paenibacillus monticola sp. nov., a novel PGPR strain isolated from mountain sample in China.</title>
        <authorList>
            <person name="Zhao Q."/>
            <person name="Li H.-P."/>
            <person name="Zhang J.-L."/>
        </authorList>
    </citation>
    <scope>NUCLEOTIDE SEQUENCE [LARGE SCALE GENOMIC DNA]</scope>
    <source>
        <strain evidence="5 6">LC-T2</strain>
    </source>
</reference>
<sequence length="285" mass="33599">MNFSSLHPYVYLATRYPFAKGQSSSERICYMSSIYLVSEGYGTLITDGRTCSVGPGTLAYLPAGQIHEWIADPLEPMVHLCCYFDWQFVEREANFAWACPICYEPEQLQQALVGPAFPYPIPETAKVDSLSVWTDLFQNFYKSGEYINEQTFMRNLTIQRNFQTFMDYFLHNMLKDQPIPDRRIIQLLERMEQDLLHDTPKPLEVYYESLNLSRGHFFDIFRKSTGCSPIQYMNRFRLGRAKEDLLHTHLSITEISEKYHFSSVHYFSRLFHRQIGQTPREFRLR</sequence>
<dbReference type="PANTHER" id="PTHR43280:SF2">
    <property type="entry name" value="HTH-TYPE TRANSCRIPTIONAL REGULATOR EXSA"/>
    <property type="match status" value="1"/>
</dbReference>
<dbReference type="PROSITE" id="PS01124">
    <property type="entry name" value="HTH_ARAC_FAMILY_2"/>
    <property type="match status" value="1"/>
</dbReference>
<feature type="domain" description="HTH araC/xylS-type" evidence="4">
    <location>
        <begin position="185"/>
        <end position="285"/>
    </location>
</feature>
<dbReference type="InterPro" id="IPR018060">
    <property type="entry name" value="HTH_AraC"/>
</dbReference>